<gene>
    <name evidence="1" type="ORF">CCACVL1_01643</name>
</gene>
<name>A0A1R3KGY5_COCAP</name>
<evidence type="ECO:0000313" key="1">
    <source>
        <dbReference type="EMBL" id="OMP06278.1"/>
    </source>
</evidence>
<comment type="caution">
    <text evidence="1">The sequence shown here is derived from an EMBL/GenBank/DDBJ whole genome shotgun (WGS) entry which is preliminary data.</text>
</comment>
<dbReference type="Gramene" id="OMP06278">
    <property type="protein sequence ID" value="OMP06278"/>
    <property type="gene ID" value="CCACVL1_01643"/>
</dbReference>
<evidence type="ECO:0000313" key="2">
    <source>
        <dbReference type="Proteomes" id="UP000188268"/>
    </source>
</evidence>
<keyword evidence="2" id="KW-1185">Reference proteome</keyword>
<dbReference type="AlphaFoldDB" id="A0A1R3KGY5"/>
<dbReference type="Proteomes" id="UP000188268">
    <property type="component" value="Unassembled WGS sequence"/>
</dbReference>
<reference evidence="1 2" key="1">
    <citation type="submission" date="2013-09" db="EMBL/GenBank/DDBJ databases">
        <title>Corchorus capsularis genome sequencing.</title>
        <authorList>
            <person name="Alam M."/>
            <person name="Haque M.S."/>
            <person name="Islam M.S."/>
            <person name="Emdad E.M."/>
            <person name="Islam M.M."/>
            <person name="Ahmed B."/>
            <person name="Halim A."/>
            <person name="Hossen Q.M.M."/>
            <person name="Hossain M.Z."/>
            <person name="Ahmed R."/>
            <person name="Khan M.M."/>
            <person name="Islam R."/>
            <person name="Rashid M.M."/>
            <person name="Khan S.A."/>
            <person name="Rahman M.S."/>
            <person name="Alam M."/>
        </authorList>
    </citation>
    <scope>NUCLEOTIDE SEQUENCE [LARGE SCALE GENOMIC DNA]</scope>
    <source>
        <strain evidence="2">cv. CVL-1</strain>
        <tissue evidence="1">Whole seedling</tissue>
    </source>
</reference>
<sequence length="24" mass="2663">MGAAMLAIVDEKIRIRSIWCCVLA</sequence>
<proteinExistence type="predicted"/>
<accession>A0A1R3KGY5</accession>
<organism evidence="1 2">
    <name type="scientific">Corchorus capsularis</name>
    <name type="common">Jute</name>
    <dbReference type="NCBI Taxonomy" id="210143"/>
    <lineage>
        <taxon>Eukaryota</taxon>
        <taxon>Viridiplantae</taxon>
        <taxon>Streptophyta</taxon>
        <taxon>Embryophyta</taxon>
        <taxon>Tracheophyta</taxon>
        <taxon>Spermatophyta</taxon>
        <taxon>Magnoliopsida</taxon>
        <taxon>eudicotyledons</taxon>
        <taxon>Gunneridae</taxon>
        <taxon>Pentapetalae</taxon>
        <taxon>rosids</taxon>
        <taxon>malvids</taxon>
        <taxon>Malvales</taxon>
        <taxon>Malvaceae</taxon>
        <taxon>Grewioideae</taxon>
        <taxon>Apeibeae</taxon>
        <taxon>Corchorus</taxon>
    </lineage>
</organism>
<protein>
    <submittedName>
        <fullName evidence="1">Uncharacterized protein</fullName>
    </submittedName>
</protein>
<dbReference type="EMBL" id="AWWV01004975">
    <property type="protein sequence ID" value="OMP06278.1"/>
    <property type="molecule type" value="Genomic_DNA"/>
</dbReference>